<keyword evidence="2" id="KW-0812">Transmembrane</keyword>
<comment type="caution">
    <text evidence="3">The sequence shown here is derived from an EMBL/GenBank/DDBJ whole genome shotgun (WGS) entry which is preliminary data.</text>
</comment>
<evidence type="ECO:0000313" key="3">
    <source>
        <dbReference type="EMBL" id="KAK2970431.1"/>
    </source>
</evidence>
<dbReference type="Proteomes" id="UP001187471">
    <property type="component" value="Unassembled WGS sequence"/>
</dbReference>
<reference evidence="3" key="1">
    <citation type="submission" date="2022-12" db="EMBL/GenBank/DDBJ databases">
        <title>Draft genome assemblies for two species of Escallonia (Escalloniales).</title>
        <authorList>
            <person name="Chanderbali A."/>
            <person name="Dervinis C."/>
            <person name="Anghel I."/>
            <person name="Soltis D."/>
            <person name="Soltis P."/>
            <person name="Zapata F."/>
        </authorList>
    </citation>
    <scope>NUCLEOTIDE SEQUENCE</scope>
    <source>
        <strain evidence="3">UCBG92.1500</strain>
        <tissue evidence="3">Leaf</tissue>
    </source>
</reference>
<dbReference type="AlphaFoldDB" id="A0AA88QTM8"/>
<accession>A0AA88QTM8</accession>
<keyword evidence="2" id="KW-0472">Membrane</keyword>
<sequence>MNRSSSSTRVSDEFYGPNTTPAPDDELPTYNPQSFVAKKERSRLRSAEAAVHIIPLLLVICAIVLWFFSNPVVMVNKSDSFVARIEVLRTHGNIGSSSLADL</sequence>
<evidence type="ECO:0000313" key="4">
    <source>
        <dbReference type="Proteomes" id="UP001187471"/>
    </source>
</evidence>
<evidence type="ECO:0000256" key="2">
    <source>
        <dbReference type="SAM" id="Phobius"/>
    </source>
</evidence>
<organism evidence="3 4">
    <name type="scientific">Escallonia rubra</name>
    <dbReference type="NCBI Taxonomy" id="112253"/>
    <lineage>
        <taxon>Eukaryota</taxon>
        <taxon>Viridiplantae</taxon>
        <taxon>Streptophyta</taxon>
        <taxon>Embryophyta</taxon>
        <taxon>Tracheophyta</taxon>
        <taxon>Spermatophyta</taxon>
        <taxon>Magnoliopsida</taxon>
        <taxon>eudicotyledons</taxon>
        <taxon>Gunneridae</taxon>
        <taxon>Pentapetalae</taxon>
        <taxon>asterids</taxon>
        <taxon>campanulids</taxon>
        <taxon>Escalloniales</taxon>
        <taxon>Escalloniaceae</taxon>
        <taxon>Escallonia</taxon>
    </lineage>
</organism>
<dbReference type="PANTHER" id="PTHR34189">
    <property type="entry name" value="TRANSMEMBRANE PROTEIN"/>
    <property type="match status" value="1"/>
</dbReference>
<dbReference type="EMBL" id="JAVXUO010002716">
    <property type="protein sequence ID" value="KAK2970431.1"/>
    <property type="molecule type" value="Genomic_DNA"/>
</dbReference>
<keyword evidence="4" id="KW-1185">Reference proteome</keyword>
<dbReference type="PANTHER" id="PTHR34189:SF13">
    <property type="entry name" value="TRANSMEMBRANE PROTEIN"/>
    <property type="match status" value="1"/>
</dbReference>
<feature type="transmembrane region" description="Helical" evidence="2">
    <location>
        <begin position="49"/>
        <end position="68"/>
    </location>
</feature>
<evidence type="ECO:0000256" key="1">
    <source>
        <dbReference type="SAM" id="MobiDB-lite"/>
    </source>
</evidence>
<name>A0AA88QTM8_9ASTE</name>
<gene>
    <name evidence="3" type="ORF">RJ640_000148</name>
</gene>
<feature type="region of interest" description="Disordered" evidence="1">
    <location>
        <begin position="1"/>
        <end position="31"/>
    </location>
</feature>
<protein>
    <submittedName>
        <fullName evidence="3">Uncharacterized protein</fullName>
    </submittedName>
</protein>
<keyword evidence="2" id="KW-1133">Transmembrane helix</keyword>
<proteinExistence type="predicted"/>